<evidence type="ECO:0000259" key="7">
    <source>
        <dbReference type="Pfam" id="PF06803"/>
    </source>
</evidence>
<feature type="domain" description="DUF1232" evidence="7">
    <location>
        <begin position="85"/>
        <end position="120"/>
    </location>
</feature>
<feature type="region of interest" description="Disordered" evidence="5">
    <location>
        <begin position="162"/>
        <end position="231"/>
    </location>
</feature>
<evidence type="ECO:0000256" key="6">
    <source>
        <dbReference type="SAM" id="Phobius"/>
    </source>
</evidence>
<dbReference type="InterPro" id="IPR010652">
    <property type="entry name" value="DUF1232"/>
</dbReference>
<evidence type="ECO:0000313" key="8">
    <source>
        <dbReference type="EMBL" id="GAA3949696.1"/>
    </source>
</evidence>
<comment type="caution">
    <text evidence="8">The sequence shown here is derived from an EMBL/GenBank/DDBJ whole genome shotgun (WGS) entry which is preliminary data.</text>
</comment>
<feature type="compositionally biased region" description="Polar residues" evidence="5">
    <location>
        <begin position="209"/>
        <end position="218"/>
    </location>
</feature>
<sequence>MDTRNPKGENVAASAVFKKFLGKAEEYISKPSRLKQLLTDAYQKASDKKDVGSIAHEAWETMQTLFRLIRSSVSGEYTGLPTPTIVAAIAVVIYFLSPIDLIPDFIPVLGLLDDVALVAWFSSTVKDEMDKFAEWEKTHVSLASPASSSASATAAASAAASTKHSAPAGANPVASPNAAETTESAKRAGTTDQPSTDADTHAVLHTDVAASTTDSSRVPNDGAADTGGNVR</sequence>
<evidence type="ECO:0000256" key="5">
    <source>
        <dbReference type="SAM" id="MobiDB-lite"/>
    </source>
</evidence>
<protein>
    <recommendedName>
        <fullName evidence="7">DUF1232 domain-containing protein</fullName>
    </recommendedName>
</protein>
<keyword evidence="3 6" id="KW-1133">Transmembrane helix</keyword>
<evidence type="ECO:0000256" key="4">
    <source>
        <dbReference type="ARBA" id="ARBA00023136"/>
    </source>
</evidence>
<evidence type="ECO:0000256" key="1">
    <source>
        <dbReference type="ARBA" id="ARBA00004127"/>
    </source>
</evidence>
<feature type="transmembrane region" description="Helical" evidence="6">
    <location>
        <begin position="77"/>
        <end position="96"/>
    </location>
</feature>
<comment type="subcellular location">
    <subcellularLocation>
        <location evidence="1">Endomembrane system</location>
        <topology evidence="1">Multi-pass membrane protein</topology>
    </subcellularLocation>
</comment>
<keyword evidence="9" id="KW-1185">Reference proteome</keyword>
<organism evidence="8 9">
    <name type="scientific">Hymenobacter algoricola</name>
    <dbReference type="NCBI Taxonomy" id="486267"/>
    <lineage>
        <taxon>Bacteria</taxon>
        <taxon>Pseudomonadati</taxon>
        <taxon>Bacteroidota</taxon>
        <taxon>Cytophagia</taxon>
        <taxon>Cytophagales</taxon>
        <taxon>Hymenobacteraceae</taxon>
        <taxon>Hymenobacter</taxon>
    </lineage>
</organism>
<dbReference type="RefSeq" id="WP_425553204.1">
    <property type="nucleotide sequence ID" value="NZ_BAABDH010000107.1"/>
</dbReference>
<gene>
    <name evidence="8" type="ORF">GCM10022406_34500</name>
</gene>
<proteinExistence type="predicted"/>
<dbReference type="Pfam" id="PF06803">
    <property type="entry name" value="DUF1232"/>
    <property type="match status" value="1"/>
</dbReference>
<name>A0ABP7NL89_9BACT</name>
<keyword evidence="2 6" id="KW-0812">Transmembrane</keyword>
<dbReference type="Proteomes" id="UP001499909">
    <property type="component" value="Unassembled WGS sequence"/>
</dbReference>
<evidence type="ECO:0000256" key="3">
    <source>
        <dbReference type="ARBA" id="ARBA00022989"/>
    </source>
</evidence>
<keyword evidence="4 6" id="KW-0472">Membrane</keyword>
<accession>A0ABP7NL89</accession>
<evidence type="ECO:0000256" key="2">
    <source>
        <dbReference type="ARBA" id="ARBA00022692"/>
    </source>
</evidence>
<evidence type="ECO:0000313" key="9">
    <source>
        <dbReference type="Proteomes" id="UP001499909"/>
    </source>
</evidence>
<dbReference type="EMBL" id="BAABDH010000107">
    <property type="protein sequence ID" value="GAA3949696.1"/>
    <property type="molecule type" value="Genomic_DNA"/>
</dbReference>
<reference evidence="9" key="1">
    <citation type="journal article" date="2019" name="Int. J. Syst. Evol. Microbiol.">
        <title>The Global Catalogue of Microorganisms (GCM) 10K type strain sequencing project: providing services to taxonomists for standard genome sequencing and annotation.</title>
        <authorList>
            <consortium name="The Broad Institute Genomics Platform"/>
            <consortium name="The Broad Institute Genome Sequencing Center for Infectious Disease"/>
            <person name="Wu L."/>
            <person name="Ma J."/>
        </authorList>
    </citation>
    <scope>NUCLEOTIDE SEQUENCE [LARGE SCALE GENOMIC DNA]</scope>
    <source>
        <strain evidence="9">JCM 17214</strain>
    </source>
</reference>